<dbReference type="SUPFAM" id="SSF47144">
    <property type="entry name" value="HSC20 (HSCB), C-terminal oligomerisation domain"/>
    <property type="match status" value="1"/>
</dbReference>
<comment type="similarity">
    <text evidence="1">Belongs to the HscB family.</text>
</comment>
<evidence type="ECO:0000256" key="3">
    <source>
        <dbReference type="ARBA" id="ARBA00025596"/>
    </source>
</evidence>
<reference evidence="5 6" key="1">
    <citation type="submission" date="2019-07" db="EMBL/GenBank/DDBJ databases">
        <title>Whole genome shotgun sequence of Adhaeribacter aerolatus NBRC 106133.</title>
        <authorList>
            <person name="Hosoyama A."/>
            <person name="Uohara A."/>
            <person name="Ohji S."/>
            <person name="Ichikawa N."/>
        </authorList>
    </citation>
    <scope>NUCLEOTIDE SEQUENCE [LARGE SCALE GENOMIC DNA]</scope>
    <source>
        <strain evidence="5 6">NBRC 106133</strain>
    </source>
</reference>
<dbReference type="InterPro" id="IPR004640">
    <property type="entry name" value="HscB"/>
</dbReference>
<keyword evidence="6" id="KW-1185">Reference proteome</keyword>
<dbReference type="GO" id="GO:0001671">
    <property type="term" value="F:ATPase activator activity"/>
    <property type="evidence" value="ECO:0007669"/>
    <property type="project" value="InterPro"/>
</dbReference>
<dbReference type="GO" id="GO:0051259">
    <property type="term" value="P:protein complex oligomerization"/>
    <property type="evidence" value="ECO:0007669"/>
    <property type="project" value="InterPro"/>
</dbReference>
<dbReference type="GO" id="GO:0051087">
    <property type="term" value="F:protein-folding chaperone binding"/>
    <property type="evidence" value="ECO:0007669"/>
    <property type="project" value="InterPro"/>
</dbReference>
<dbReference type="Pfam" id="PF07743">
    <property type="entry name" value="HSCB_C"/>
    <property type="match status" value="1"/>
</dbReference>
<dbReference type="PROSITE" id="PS50076">
    <property type="entry name" value="DNAJ_2"/>
    <property type="match status" value="1"/>
</dbReference>
<proteinExistence type="inferred from homology"/>
<dbReference type="SUPFAM" id="SSF46565">
    <property type="entry name" value="Chaperone J-domain"/>
    <property type="match status" value="1"/>
</dbReference>
<name>A0A512AUV9_9BACT</name>
<dbReference type="InterPro" id="IPR009073">
    <property type="entry name" value="HscB_oligo_C"/>
</dbReference>
<dbReference type="InterPro" id="IPR036386">
    <property type="entry name" value="HscB_C_sf"/>
</dbReference>
<dbReference type="NCBIfam" id="TIGR00714">
    <property type="entry name" value="hscB"/>
    <property type="match status" value="1"/>
</dbReference>
<dbReference type="Proteomes" id="UP000321532">
    <property type="component" value="Unassembled WGS sequence"/>
</dbReference>
<dbReference type="RefSeq" id="WP_146895904.1">
    <property type="nucleotide sequence ID" value="NZ_BJYS01000006.1"/>
</dbReference>
<dbReference type="PANTHER" id="PTHR14021:SF15">
    <property type="entry name" value="IRON-SULFUR CLUSTER CO-CHAPERONE PROTEIN HSCB"/>
    <property type="match status" value="1"/>
</dbReference>
<comment type="caution">
    <text evidence="5">The sequence shown here is derived from an EMBL/GenBank/DDBJ whole genome shotgun (WGS) entry which is preliminary data.</text>
</comment>
<dbReference type="Gene3D" id="1.20.1280.20">
    <property type="entry name" value="HscB, C-terminal domain"/>
    <property type="match status" value="1"/>
</dbReference>
<accession>A0A512AUV9</accession>
<dbReference type="EMBL" id="BJYS01000006">
    <property type="protein sequence ID" value="GEO03499.1"/>
    <property type="molecule type" value="Genomic_DNA"/>
</dbReference>
<sequence>MQNYFEFYGIPESFLPDEKLIKQKYYELSRQFHPDFHANATTEKQSETLALSTLNTNAYRTLSHPDARMKYMLEQHGLLEEGKNNELPADFLMEMMEINEQLMELEFDFDEAAFKKVSREATGLAATLDADILPTLQQYPMLEGFTRDEALQQVKTYYLKKKYLLRIQESLSKFASRS</sequence>
<gene>
    <name evidence="5" type="ORF">AAE02nite_11630</name>
</gene>
<evidence type="ECO:0000313" key="5">
    <source>
        <dbReference type="EMBL" id="GEO03499.1"/>
    </source>
</evidence>
<evidence type="ECO:0000256" key="2">
    <source>
        <dbReference type="ARBA" id="ARBA00023186"/>
    </source>
</evidence>
<dbReference type="InterPro" id="IPR036869">
    <property type="entry name" value="J_dom_sf"/>
</dbReference>
<keyword evidence="2" id="KW-0143">Chaperone</keyword>
<dbReference type="GO" id="GO:0044571">
    <property type="term" value="P:[2Fe-2S] cluster assembly"/>
    <property type="evidence" value="ECO:0007669"/>
    <property type="project" value="InterPro"/>
</dbReference>
<dbReference type="Pfam" id="PF00226">
    <property type="entry name" value="DnaJ"/>
    <property type="match status" value="1"/>
</dbReference>
<feature type="domain" description="J" evidence="4">
    <location>
        <begin position="3"/>
        <end position="77"/>
    </location>
</feature>
<evidence type="ECO:0000256" key="1">
    <source>
        <dbReference type="ARBA" id="ARBA00010476"/>
    </source>
</evidence>
<evidence type="ECO:0000259" key="4">
    <source>
        <dbReference type="PROSITE" id="PS50076"/>
    </source>
</evidence>
<comment type="function">
    <text evidence="3">Co-chaperone involved in the maturation of iron-sulfur cluster-containing proteins. Seems to help targeting proteins to be folded toward HscA.</text>
</comment>
<organism evidence="5 6">
    <name type="scientific">Adhaeribacter aerolatus</name>
    <dbReference type="NCBI Taxonomy" id="670289"/>
    <lineage>
        <taxon>Bacteria</taxon>
        <taxon>Pseudomonadati</taxon>
        <taxon>Bacteroidota</taxon>
        <taxon>Cytophagia</taxon>
        <taxon>Cytophagales</taxon>
        <taxon>Hymenobacteraceae</taxon>
        <taxon>Adhaeribacter</taxon>
    </lineage>
</organism>
<dbReference type="InterPro" id="IPR001623">
    <property type="entry name" value="DnaJ_domain"/>
</dbReference>
<dbReference type="Gene3D" id="1.10.287.110">
    <property type="entry name" value="DnaJ domain"/>
    <property type="match status" value="1"/>
</dbReference>
<dbReference type="CDD" id="cd06257">
    <property type="entry name" value="DnaJ"/>
    <property type="match status" value="1"/>
</dbReference>
<evidence type="ECO:0000313" key="6">
    <source>
        <dbReference type="Proteomes" id="UP000321532"/>
    </source>
</evidence>
<protein>
    <recommendedName>
        <fullName evidence="4">J domain-containing protein</fullName>
    </recommendedName>
</protein>
<dbReference type="OrthoDB" id="287587at2"/>
<dbReference type="PANTHER" id="PTHR14021">
    <property type="entry name" value="IRON-SULFUR CLUSTER CO-CHAPERONE PROTEIN HSCB"/>
    <property type="match status" value="1"/>
</dbReference>
<dbReference type="AlphaFoldDB" id="A0A512AUV9"/>